<dbReference type="GO" id="GO:0051260">
    <property type="term" value="P:protein homooligomerization"/>
    <property type="evidence" value="ECO:0007669"/>
    <property type="project" value="InterPro"/>
</dbReference>
<reference evidence="4" key="3">
    <citation type="submission" date="2025-04" db="UniProtKB">
        <authorList>
            <consortium name="RefSeq"/>
        </authorList>
    </citation>
    <scope>IDENTIFICATION</scope>
    <source>
        <strain evidence="4">S238N-H82</strain>
        <tissue evidence="4">Testes</tissue>
    </source>
</reference>
<dbReference type="GeneID" id="118427457"/>
<dbReference type="OrthoDB" id="2414723at2759"/>
<evidence type="ECO:0000313" key="2">
    <source>
        <dbReference type="EMBL" id="EEN52819.1"/>
    </source>
</evidence>
<dbReference type="PANTHER" id="PTHR14499:SF145">
    <property type="entry name" value="POTASSIUM CHANNEL REGULATORY PROTEIN-LIKE"/>
    <property type="match status" value="1"/>
</dbReference>
<evidence type="ECO:0000313" key="3">
    <source>
        <dbReference type="Proteomes" id="UP000001554"/>
    </source>
</evidence>
<dbReference type="Proteomes" id="UP000001554">
    <property type="component" value="Chromosome 1"/>
</dbReference>
<dbReference type="KEGG" id="bfo:118427457"/>
<dbReference type="EMBL" id="GG666577">
    <property type="protein sequence ID" value="EEN52819.1"/>
    <property type="molecule type" value="Genomic_DNA"/>
</dbReference>
<feature type="domain" description="BTB" evidence="1">
    <location>
        <begin position="41"/>
        <end position="140"/>
    </location>
</feature>
<dbReference type="InterPro" id="IPR000210">
    <property type="entry name" value="BTB/POZ_dom"/>
</dbReference>
<protein>
    <submittedName>
        <fullName evidence="4">Uncharacterized protein LOC118427457</fullName>
    </submittedName>
</protein>
<dbReference type="Pfam" id="PF02214">
    <property type="entry name" value="BTB_2"/>
    <property type="match status" value="1"/>
</dbReference>
<dbReference type="RefSeq" id="XP_035693167.1">
    <property type="nucleotide sequence ID" value="XM_035837274.1"/>
</dbReference>
<sequence>MQTSSSTRTASTLQQTEQVLTMPLQRYRNGAHNADTPQFHFIVPLNVGGHHYTSTLPVLRKHEESMLAAMFSGRHIVVKDKDDRYFIERDGTNFGHILNFLRDSSRLPPLDKVKDVYQEALYYGIKPLADILRRYRPIREEEEVARWAEQCPAAQEKADEIADLVLKKFADTLSRTIRVVLQFDQEPCWESVCLKGSTGESIGNYYKPYDFQQDKSHKDHKCPLPEVSMGEMSEKERGKTLSFFDHYFEKLGYTVEIVPGECREAVWSQKITWPGDGLDSITIYCTKQIYTLTFA</sequence>
<dbReference type="InterPro" id="IPR011333">
    <property type="entry name" value="SKP1/BTB/POZ_sf"/>
</dbReference>
<dbReference type="OMA" id="CWESVCL"/>
<reference evidence="2" key="1">
    <citation type="journal article" date="2008" name="Nature">
        <title>The amphioxus genome and the evolution of the chordate karyotype.</title>
        <authorList>
            <consortium name="US DOE Joint Genome Institute (JGI-PGF)"/>
            <person name="Putnam N.H."/>
            <person name="Butts T."/>
            <person name="Ferrier D.E.K."/>
            <person name="Furlong R.F."/>
            <person name="Hellsten U."/>
            <person name="Kawashima T."/>
            <person name="Robinson-Rechavi M."/>
            <person name="Shoguchi E."/>
            <person name="Terry A."/>
            <person name="Yu J.-K."/>
            <person name="Benito-Gutierrez E.L."/>
            <person name="Dubchak I."/>
            <person name="Garcia-Fernandez J."/>
            <person name="Gibson-Brown J.J."/>
            <person name="Grigoriev I.V."/>
            <person name="Horton A.C."/>
            <person name="de Jong P.J."/>
            <person name="Jurka J."/>
            <person name="Kapitonov V.V."/>
            <person name="Kohara Y."/>
            <person name="Kuroki Y."/>
            <person name="Lindquist E."/>
            <person name="Lucas S."/>
            <person name="Osoegawa K."/>
            <person name="Pennacchio L.A."/>
            <person name="Salamov A.A."/>
            <person name="Satou Y."/>
            <person name="Sauka-Spengler T."/>
            <person name="Schmutz J."/>
            <person name="Shin-I T."/>
            <person name="Toyoda A."/>
            <person name="Bronner-Fraser M."/>
            <person name="Fujiyama A."/>
            <person name="Holland L.Z."/>
            <person name="Holland P.W.H."/>
            <person name="Satoh N."/>
            <person name="Rokhsar D.S."/>
        </authorList>
    </citation>
    <scope>NUCLEOTIDE SEQUENCE [LARGE SCALE GENOMIC DNA]</scope>
    <source>
        <strain evidence="2">S238N-H82</strain>
        <tissue evidence="2">Testes</tissue>
    </source>
</reference>
<dbReference type="PANTHER" id="PTHR14499">
    <property type="entry name" value="POTASSIUM CHANNEL TETRAMERIZATION DOMAIN-CONTAINING"/>
    <property type="match status" value="1"/>
</dbReference>
<gene>
    <name evidence="4" type="primary">LOC118427457</name>
    <name evidence="2" type="ORF">BRAFLDRAFT_103927</name>
</gene>
<dbReference type="InParanoid" id="C3Z3Q5"/>
<dbReference type="eggNOG" id="KOG2723">
    <property type="taxonomic scope" value="Eukaryota"/>
</dbReference>
<reference evidence="3" key="2">
    <citation type="journal article" date="2020" name="Nat. Ecol. Evol.">
        <title>Deeply conserved synteny resolves early events in vertebrate evolution.</title>
        <authorList>
            <person name="Simakov O."/>
            <person name="Marletaz F."/>
            <person name="Yue J.X."/>
            <person name="O'Connell B."/>
            <person name="Jenkins J."/>
            <person name="Brandt A."/>
            <person name="Calef R."/>
            <person name="Tung C.H."/>
            <person name="Huang T.K."/>
            <person name="Schmutz J."/>
            <person name="Satoh N."/>
            <person name="Yu J.K."/>
            <person name="Putnam N.H."/>
            <person name="Green R.E."/>
            <person name="Rokhsar D.S."/>
        </authorList>
    </citation>
    <scope>NUCLEOTIDE SEQUENCE [LARGE SCALE GENOMIC DNA]</scope>
    <source>
        <strain evidence="3">S238N-H82</strain>
    </source>
</reference>
<dbReference type="Gene3D" id="3.30.710.10">
    <property type="entry name" value="Potassium Channel Kv1.1, Chain A"/>
    <property type="match status" value="1"/>
</dbReference>
<keyword evidence="3" id="KW-1185">Reference proteome</keyword>
<proteinExistence type="predicted"/>
<dbReference type="AlphaFoldDB" id="C3Z3Q5"/>
<dbReference type="SUPFAM" id="SSF54695">
    <property type="entry name" value="POZ domain"/>
    <property type="match status" value="1"/>
</dbReference>
<evidence type="ECO:0000259" key="1">
    <source>
        <dbReference type="SMART" id="SM00225"/>
    </source>
</evidence>
<dbReference type="SMART" id="SM00225">
    <property type="entry name" value="BTB"/>
    <property type="match status" value="1"/>
</dbReference>
<organism>
    <name type="scientific">Branchiostoma floridae</name>
    <name type="common">Florida lancelet</name>
    <name type="synonym">Amphioxus</name>
    <dbReference type="NCBI Taxonomy" id="7739"/>
    <lineage>
        <taxon>Eukaryota</taxon>
        <taxon>Metazoa</taxon>
        <taxon>Chordata</taxon>
        <taxon>Cephalochordata</taxon>
        <taxon>Leptocardii</taxon>
        <taxon>Amphioxiformes</taxon>
        <taxon>Branchiostomatidae</taxon>
        <taxon>Branchiostoma</taxon>
    </lineage>
</organism>
<accession>C3Z3Q5</accession>
<evidence type="ECO:0000313" key="4">
    <source>
        <dbReference type="RefSeq" id="XP_035693167.1"/>
    </source>
</evidence>
<dbReference type="InterPro" id="IPR003131">
    <property type="entry name" value="T1-type_BTB"/>
</dbReference>
<name>C3Z3Q5_BRAFL</name>